<comment type="subcellular location">
    <subcellularLocation>
        <location evidence="7">Cytoplasm</location>
    </subcellularLocation>
</comment>
<dbReference type="InterPro" id="IPR012889">
    <property type="entry name" value="Fucose_isomerase_N2"/>
</dbReference>
<dbReference type="Pfam" id="PF02952">
    <property type="entry name" value="Fucose_iso_C"/>
    <property type="match status" value="1"/>
</dbReference>
<dbReference type="PANTHER" id="PTHR37840:SF1">
    <property type="entry name" value="L-FUCOSE ISOMERASE"/>
    <property type="match status" value="1"/>
</dbReference>
<comment type="cofactor">
    <cofactor evidence="7">
        <name>Mn(2+)</name>
        <dbReference type="ChEBI" id="CHEBI:29035"/>
    </cofactor>
</comment>
<dbReference type="GO" id="GO:0019571">
    <property type="term" value="P:D-arabinose catabolic process"/>
    <property type="evidence" value="ECO:0007669"/>
    <property type="project" value="TreeGrafter"/>
</dbReference>
<comment type="catalytic activity">
    <reaction evidence="7">
        <text>L-fucose = L-fuculose</text>
        <dbReference type="Rhea" id="RHEA:17233"/>
        <dbReference type="ChEBI" id="CHEBI:2181"/>
        <dbReference type="ChEBI" id="CHEBI:17617"/>
        <dbReference type="EC" id="5.3.1.25"/>
    </reaction>
</comment>
<dbReference type="GO" id="GO:0008736">
    <property type="term" value="F:L-fucose isomerase activity"/>
    <property type="evidence" value="ECO:0007669"/>
    <property type="project" value="UniProtKB-UniRule"/>
</dbReference>
<evidence type="ECO:0000259" key="8">
    <source>
        <dbReference type="Pfam" id="PF02952"/>
    </source>
</evidence>
<name>A0A1I4JI28_9FIRM</name>
<keyword evidence="5 7" id="KW-0294">Fucose metabolism</keyword>
<dbReference type="SUPFAM" id="SSF53743">
    <property type="entry name" value="FucI/AraA N-terminal and middle domains"/>
    <property type="match status" value="1"/>
</dbReference>
<keyword evidence="3 7" id="KW-0464">Manganese</keyword>
<dbReference type="InterPro" id="IPR004216">
    <property type="entry name" value="Fuc/Ara_isomerase_C"/>
</dbReference>
<gene>
    <name evidence="7" type="primary">fucI</name>
    <name evidence="11" type="ORF">SAMN02983006_01710</name>
</gene>
<feature type="domain" description="L-fucose isomerase N-terminal-1" evidence="9">
    <location>
        <begin position="14"/>
        <end position="182"/>
    </location>
</feature>
<dbReference type="Proteomes" id="UP000199006">
    <property type="component" value="Unassembled WGS sequence"/>
</dbReference>
<comment type="function">
    <text evidence="7">Converts the aldose L-fucose into the corresponding ketose L-fuculose.</text>
</comment>
<comment type="pathway">
    <text evidence="7">Carbohydrate degradation; L-fucose degradation; L-lactaldehyde and glycerone phosphate from L-fucose: step 1/3.</text>
</comment>
<evidence type="ECO:0000259" key="10">
    <source>
        <dbReference type="Pfam" id="PF07882"/>
    </source>
</evidence>
<keyword evidence="4 7" id="KW-0413">Isomerase</keyword>
<dbReference type="InterPro" id="IPR005763">
    <property type="entry name" value="Fucose_isomerase"/>
</dbReference>
<dbReference type="GO" id="GO:0042355">
    <property type="term" value="P:L-fucose catabolic process"/>
    <property type="evidence" value="ECO:0007669"/>
    <property type="project" value="UniProtKB-UniRule"/>
</dbReference>
<dbReference type="RefSeq" id="WP_089861802.1">
    <property type="nucleotide sequence ID" value="NZ_FOTI01000023.1"/>
</dbReference>
<evidence type="ECO:0000313" key="12">
    <source>
        <dbReference type="Proteomes" id="UP000199006"/>
    </source>
</evidence>
<organism evidence="11 12">
    <name type="scientific">Halanaerobium salsuginis</name>
    <dbReference type="NCBI Taxonomy" id="29563"/>
    <lineage>
        <taxon>Bacteria</taxon>
        <taxon>Bacillati</taxon>
        <taxon>Bacillota</taxon>
        <taxon>Clostridia</taxon>
        <taxon>Halanaerobiales</taxon>
        <taxon>Halanaerobiaceae</taxon>
        <taxon>Halanaerobium</taxon>
    </lineage>
</organism>
<dbReference type="GO" id="GO:0008790">
    <property type="term" value="F:arabinose isomerase activity"/>
    <property type="evidence" value="ECO:0007669"/>
    <property type="project" value="TreeGrafter"/>
</dbReference>
<dbReference type="InterPro" id="IPR012888">
    <property type="entry name" value="Fucose_iso_N1"/>
</dbReference>
<feature type="domain" description="L-fucose isomerase C-terminal" evidence="8">
    <location>
        <begin position="398"/>
        <end position="562"/>
    </location>
</feature>
<dbReference type="Pfam" id="PF07881">
    <property type="entry name" value="Fucose_iso_N1"/>
    <property type="match status" value="1"/>
</dbReference>
<feature type="active site" description="Proton acceptor" evidence="7">
    <location>
        <position position="345"/>
    </location>
</feature>
<dbReference type="STRING" id="29563.SAMN02983006_01710"/>
<keyword evidence="1 7" id="KW-0963">Cytoplasm</keyword>
<evidence type="ECO:0000256" key="2">
    <source>
        <dbReference type="ARBA" id="ARBA00022723"/>
    </source>
</evidence>
<protein>
    <recommendedName>
        <fullName evidence="7">L-fucose isomerase</fullName>
        <shortName evidence="7">FucIase</shortName>
        <ecNumber evidence="7">5.3.1.25</ecNumber>
    </recommendedName>
    <alternativeName>
        <fullName evidence="7">6-deoxy-L-galactose isomerase</fullName>
    </alternativeName>
</protein>
<comment type="similarity">
    <text evidence="7">Belongs to the L-fucose isomerase family.</text>
</comment>
<keyword evidence="2 7" id="KW-0479">Metal-binding</keyword>
<evidence type="ECO:0000256" key="6">
    <source>
        <dbReference type="ARBA" id="ARBA00023277"/>
    </source>
</evidence>
<dbReference type="NCBIfam" id="NF008220">
    <property type="entry name" value="PRK10991.1"/>
    <property type="match status" value="1"/>
</dbReference>
<dbReference type="InterPro" id="IPR038391">
    <property type="entry name" value="Fucose_iso_dom1_sf"/>
</dbReference>
<feature type="active site" description="Proton acceptor" evidence="7">
    <location>
        <position position="369"/>
    </location>
</feature>
<dbReference type="Gene3D" id="3.20.14.10">
    <property type="entry name" value="L-fucose/L-arabinose isomerase, C-terminal"/>
    <property type="match status" value="1"/>
</dbReference>
<reference evidence="11 12" key="1">
    <citation type="submission" date="2016-10" db="EMBL/GenBank/DDBJ databases">
        <authorList>
            <person name="de Groot N.N."/>
        </authorList>
    </citation>
    <scope>NUCLEOTIDE SEQUENCE [LARGE SCALE GENOMIC DNA]</scope>
    <source>
        <strain evidence="11 12">ATCC 51327</strain>
    </source>
</reference>
<evidence type="ECO:0000256" key="1">
    <source>
        <dbReference type="ARBA" id="ARBA00022490"/>
    </source>
</evidence>
<dbReference type="InterPro" id="IPR038393">
    <property type="entry name" value="Fuc_iso_dom3_sf"/>
</dbReference>
<sequence>MNDKEAKNRLIGSMPKIGIRPVIDGRQRGVRESLEDPTMNLAKSVAKFIERNLRHPNGMPVECVLADTTIGGVAEAAKTEEKFQRQGVGASLTITKSWTYGTETIDQNPLRPKAIWGFNGSERPGAVYLAAAAAGHNQKGLPVFKIYGQNVQSAEDTTIPDEVKEKILKFAKAGLAVAYLRGKSYLAMGGVAMGIAGSIVDEEVFQDYLGMRNEYIDMSEFTRRIAENIYDQKEFEKALAWVKNNCSEGKDNNPAAEQASREEKNEQWEFIVKMTLIARDLMIGNPRLAELGYKEEAKGHNAIAAGFQGQRQWTDHFPNGDFMEAILNSSFDWNGIREAYIVATENDSLNAVPMLFNHLLTNRAQIFSDVRTFWSPEAVERVTGKKLTGRAKNGIIHLINSGSTTLDGTGKMQDEAGNPVMKEFWNIKEKEVEACLQATEWPPANLGYFRGGGFSSQFLTEGGMPVTMARMNTVKGLGPVLQIAEGYTVEIDPEIHEVLNQRTDPTWPTTWFVPNLTGKGAFKDVYSVMNNWGANHGAISFGHIGDQLITLAAMLRIPVNMHNVAAKRIFRPDAWNLFGTNDLESADYRACKNFGPLYR</sequence>
<evidence type="ECO:0000313" key="11">
    <source>
        <dbReference type="EMBL" id="SFL66238.1"/>
    </source>
</evidence>
<dbReference type="Pfam" id="PF07882">
    <property type="entry name" value="Fucose_iso_N2"/>
    <property type="match status" value="1"/>
</dbReference>
<evidence type="ECO:0000256" key="4">
    <source>
        <dbReference type="ARBA" id="ARBA00023235"/>
    </source>
</evidence>
<keyword evidence="12" id="KW-1185">Reference proteome</keyword>
<dbReference type="UniPathway" id="UPA00563">
    <property type="reaction ID" value="UER00624"/>
</dbReference>
<feature type="domain" description="L-fucose isomerase N-terminal-2" evidence="10">
    <location>
        <begin position="183"/>
        <end position="362"/>
    </location>
</feature>
<dbReference type="EMBL" id="FOTI01000023">
    <property type="protein sequence ID" value="SFL66238.1"/>
    <property type="molecule type" value="Genomic_DNA"/>
</dbReference>
<dbReference type="Gene3D" id="3.40.50.1070">
    <property type="match status" value="1"/>
</dbReference>
<accession>A0A1I4JI28</accession>
<dbReference type="PANTHER" id="PTHR37840">
    <property type="entry name" value="L-FUCOSE ISOMERASE"/>
    <property type="match status" value="1"/>
</dbReference>
<dbReference type="EC" id="5.3.1.25" evidence="7"/>
<feature type="binding site" evidence="7">
    <location>
        <position position="369"/>
    </location>
    <ligand>
        <name>Mn(2+)</name>
        <dbReference type="ChEBI" id="CHEBI:29035"/>
    </ligand>
</feature>
<dbReference type="HAMAP" id="MF_01254">
    <property type="entry name" value="Fucose_iso"/>
    <property type="match status" value="1"/>
</dbReference>
<dbReference type="Gene3D" id="3.40.275.10">
    <property type="entry name" value="L-fucose Isomerase, Chain A, domain 2"/>
    <property type="match status" value="1"/>
</dbReference>
<dbReference type="GO" id="GO:0030145">
    <property type="term" value="F:manganese ion binding"/>
    <property type="evidence" value="ECO:0007669"/>
    <property type="project" value="UniProtKB-UniRule"/>
</dbReference>
<dbReference type="InterPro" id="IPR038392">
    <property type="entry name" value="Fucose_isomerase_dom2_sf"/>
</dbReference>
<dbReference type="AlphaFoldDB" id="A0A1I4JI28"/>
<evidence type="ECO:0000259" key="9">
    <source>
        <dbReference type="Pfam" id="PF07881"/>
    </source>
</evidence>
<dbReference type="OrthoDB" id="9760430at2"/>
<dbReference type="NCBIfam" id="TIGR01089">
    <property type="entry name" value="fucI"/>
    <property type="match status" value="1"/>
</dbReference>
<dbReference type="InterPro" id="IPR015888">
    <property type="entry name" value="Fuc_isomerase_C"/>
</dbReference>
<evidence type="ECO:0000256" key="7">
    <source>
        <dbReference type="HAMAP-Rule" id="MF_01254"/>
    </source>
</evidence>
<feature type="binding site" evidence="7">
    <location>
        <position position="536"/>
    </location>
    <ligand>
        <name>Mn(2+)</name>
        <dbReference type="ChEBI" id="CHEBI:29035"/>
    </ligand>
</feature>
<dbReference type="SUPFAM" id="SSF50443">
    <property type="entry name" value="FucI/AraA C-terminal domain-like"/>
    <property type="match status" value="1"/>
</dbReference>
<keyword evidence="6 7" id="KW-0119">Carbohydrate metabolism</keyword>
<dbReference type="InterPro" id="IPR009015">
    <property type="entry name" value="Fucose_isomerase_N/cen_sf"/>
</dbReference>
<proteinExistence type="inferred from homology"/>
<evidence type="ECO:0000256" key="3">
    <source>
        <dbReference type="ARBA" id="ARBA00023211"/>
    </source>
</evidence>
<evidence type="ECO:0000256" key="5">
    <source>
        <dbReference type="ARBA" id="ARBA00023253"/>
    </source>
</evidence>
<feature type="binding site" evidence="7">
    <location>
        <position position="345"/>
    </location>
    <ligand>
        <name>Mn(2+)</name>
        <dbReference type="ChEBI" id="CHEBI:29035"/>
    </ligand>
</feature>
<dbReference type="GO" id="GO:0005737">
    <property type="term" value="C:cytoplasm"/>
    <property type="evidence" value="ECO:0007669"/>
    <property type="project" value="UniProtKB-SubCell"/>
</dbReference>